<evidence type="ECO:0000313" key="2">
    <source>
        <dbReference type="EMBL" id="NKE06814.1"/>
    </source>
</evidence>
<gene>
    <name evidence="2" type="ORF">GWK17_15285</name>
</gene>
<dbReference type="RefSeq" id="WP_167833223.1">
    <property type="nucleotide sequence ID" value="NZ_JAAVUM010000010.1"/>
</dbReference>
<sequence>MREKSFIKLFVLFSILLAGIIAVFIYIVDPLFYYREQSLYRPQYLATERYQMPGLLKNREYETLFTSTSMGRNFVESHADEKMKTVSFNGALPASTAREQAMVADLAIRHQDLKTIIWEINYYSFAEEPDWTLEPEKNTFPHFLYDDSKWNDIKYLFNSYSFEVMYDNILANKEGDERKRDVETLYKFGGGVPPQSIESMAAKLDGLEQSSQLPKYEHVEYMMKSFEANVIPLVKNNPDIKFKLFYAPYPIVNHVSFYRKNPQYLEERAKFKEAVYEKLSQYDNVQLYDFQTESSITYVAKNYMDSVHYYRYINDWMIDYMAEYKGISSKEENDKIIEEFRNQIINFNVAQLK</sequence>
<evidence type="ECO:0000313" key="3">
    <source>
        <dbReference type="Proteomes" id="UP000587942"/>
    </source>
</evidence>
<proteinExistence type="predicted"/>
<feature type="transmembrane region" description="Helical" evidence="1">
    <location>
        <begin position="7"/>
        <end position="28"/>
    </location>
</feature>
<keyword evidence="1" id="KW-0812">Transmembrane</keyword>
<keyword evidence="1" id="KW-0472">Membrane</keyword>
<reference evidence="2 3" key="1">
    <citation type="submission" date="2020-03" db="EMBL/GenBank/DDBJ databases">
        <authorList>
            <person name="Sun Q."/>
        </authorList>
    </citation>
    <scope>NUCLEOTIDE SEQUENCE [LARGE SCALE GENOMIC DNA]</scope>
    <source>
        <strain evidence="2 3">KACC 21451</strain>
    </source>
</reference>
<accession>A0A846TLJ2</accession>
<name>A0A846TLJ2_9BACI</name>
<protein>
    <submittedName>
        <fullName evidence="2">Uncharacterized protein</fullName>
    </submittedName>
</protein>
<keyword evidence="1" id="KW-1133">Transmembrane helix</keyword>
<comment type="caution">
    <text evidence="2">The sequence shown here is derived from an EMBL/GenBank/DDBJ whole genome shotgun (WGS) entry which is preliminary data.</text>
</comment>
<dbReference type="EMBL" id="JAAVUM010000010">
    <property type="protein sequence ID" value="NKE06814.1"/>
    <property type="molecule type" value="Genomic_DNA"/>
</dbReference>
<organism evidence="2 3">
    <name type="scientific">Mesobacillus selenatarsenatis</name>
    <dbReference type="NCBI Taxonomy" id="388741"/>
    <lineage>
        <taxon>Bacteria</taxon>
        <taxon>Bacillati</taxon>
        <taxon>Bacillota</taxon>
        <taxon>Bacilli</taxon>
        <taxon>Bacillales</taxon>
        <taxon>Bacillaceae</taxon>
        <taxon>Mesobacillus</taxon>
    </lineage>
</organism>
<evidence type="ECO:0000256" key="1">
    <source>
        <dbReference type="SAM" id="Phobius"/>
    </source>
</evidence>
<dbReference type="Proteomes" id="UP000587942">
    <property type="component" value="Unassembled WGS sequence"/>
</dbReference>
<dbReference type="AlphaFoldDB" id="A0A846TLJ2"/>